<accession>A0A077ME92</accession>
<dbReference type="AlphaFoldDB" id="A0A077ME92"/>
<evidence type="ECO:0000313" key="3">
    <source>
        <dbReference type="Proteomes" id="UP000035720"/>
    </source>
</evidence>
<gene>
    <name evidence="2" type="ORF">BN13_300004</name>
</gene>
<sequence>MEWLTISELGVGAVLLLVFGLIGFLWLRRQLIGNQGPTMLCAIRTPTAKIWRLGLLRFGPSALEWFSFGGPSLRPAKSWQRRGVEIGIPQPTDELIPGLTDPVRVDLRSAGERFELAMARGSHTAVRSWVESSPPGSHIDIT</sequence>
<dbReference type="EMBL" id="CAJC01000140">
    <property type="protein sequence ID" value="CCI53193.1"/>
    <property type="molecule type" value="Genomic_DNA"/>
</dbReference>
<evidence type="ECO:0000313" key="2">
    <source>
        <dbReference type="EMBL" id="CCI53193.1"/>
    </source>
</evidence>
<dbReference type="STRING" id="1193518.BN13_300004"/>
<dbReference type="OrthoDB" id="4793422at2"/>
<dbReference type="Pfam" id="PF10739">
    <property type="entry name" value="DUF2550"/>
    <property type="match status" value="1"/>
</dbReference>
<organism evidence="2 3">
    <name type="scientific">Nostocoides jenkinsii Ben 74</name>
    <dbReference type="NCBI Taxonomy" id="1193518"/>
    <lineage>
        <taxon>Bacteria</taxon>
        <taxon>Bacillati</taxon>
        <taxon>Actinomycetota</taxon>
        <taxon>Actinomycetes</taxon>
        <taxon>Micrococcales</taxon>
        <taxon>Intrasporangiaceae</taxon>
        <taxon>Nostocoides</taxon>
    </lineage>
</organism>
<dbReference type="RefSeq" id="WP_048545372.1">
    <property type="nucleotide sequence ID" value="NZ_HF571038.1"/>
</dbReference>
<feature type="transmembrane region" description="Helical" evidence="1">
    <location>
        <begin position="6"/>
        <end position="27"/>
    </location>
</feature>
<keyword evidence="3" id="KW-1185">Reference proteome</keyword>
<proteinExistence type="predicted"/>
<name>A0A077ME92_9MICO</name>
<keyword evidence="1" id="KW-0812">Transmembrane</keyword>
<keyword evidence="1" id="KW-0472">Membrane</keyword>
<dbReference type="Proteomes" id="UP000035720">
    <property type="component" value="Unassembled WGS sequence"/>
</dbReference>
<protein>
    <submittedName>
        <fullName evidence="2">Putative secreted protein</fullName>
    </submittedName>
</protein>
<dbReference type="InterPro" id="IPR019675">
    <property type="entry name" value="DUF2550"/>
</dbReference>
<comment type="caution">
    <text evidence="2">The sequence shown here is derived from an EMBL/GenBank/DDBJ whole genome shotgun (WGS) entry which is preliminary data.</text>
</comment>
<reference evidence="2 3" key="1">
    <citation type="journal article" date="2013" name="ISME J.">
        <title>A metabolic model for members of the genus Tetrasphaera involved in enhanced biological phosphorus removal.</title>
        <authorList>
            <person name="Kristiansen R."/>
            <person name="Nguyen H.T.T."/>
            <person name="Saunders A.M."/>
            <person name="Nielsen J.L."/>
            <person name="Wimmer R."/>
            <person name="Le V.Q."/>
            <person name="McIlroy S.J."/>
            <person name="Petrovski S."/>
            <person name="Seviour R.J."/>
            <person name="Calteau A."/>
            <person name="Nielsen K.L."/>
            <person name="Nielsen P.H."/>
        </authorList>
    </citation>
    <scope>NUCLEOTIDE SEQUENCE [LARGE SCALE GENOMIC DNA]</scope>
    <source>
        <strain evidence="2 3">Ben 74</strain>
    </source>
</reference>
<evidence type="ECO:0000256" key="1">
    <source>
        <dbReference type="SAM" id="Phobius"/>
    </source>
</evidence>
<keyword evidence="1" id="KW-1133">Transmembrane helix</keyword>